<feature type="domain" description="Herpesvirus Glycoprotein B PH-like" evidence="20">
    <location>
        <begin position="334"/>
        <end position="429"/>
    </location>
</feature>
<evidence type="ECO:0000256" key="8">
    <source>
        <dbReference type="ARBA" id="ARBA00022870"/>
    </source>
</evidence>
<keyword evidence="14" id="KW-0325">Glycoprotein</keyword>
<evidence type="ECO:0000256" key="17">
    <source>
        <dbReference type="SAM" id="Phobius"/>
    </source>
</evidence>
<keyword evidence="11" id="KW-1039">Host endosome</keyword>
<evidence type="ECO:0000256" key="2">
    <source>
        <dbReference type="ARBA" id="ARBA00022581"/>
    </source>
</evidence>
<organism evidence="21 22">
    <name type="scientific">Aotine betaherpesvirus 1</name>
    <dbReference type="NCBI Taxonomy" id="50290"/>
    <lineage>
        <taxon>Viruses</taxon>
        <taxon>Duplodnaviria</taxon>
        <taxon>Heunggongvirae</taxon>
        <taxon>Peploviricota</taxon>
        <taxon>Herviviricetes</taxon>
        <taxon>Herpesvirales</taxon>
        <taxon>Orthoherpesviridae</taxon>
        <taxon>Betaherpesvirinae</taxon>
        <taxon>Cytomegalovirus</taxon>
        <taxon>Cytomegalovirus aotinebeta1</taxon>
    </lineage>
</organism>
<evidence type="ECO:0000256" key="14">
    <source>
        <dbReference type="ARBA" id="ARBA00023180"/>
    </source>
</evidence>
<evidence type="ECO:0000256" key="10">
    <source>
        <dbReference type="ARBA" id="ARBA00022989"/>
    </source>
</evidence>
<evidence type="ECO:0000256" key="9">
    <source>
        <dbReference type="ARBA" id="ARBA00022879"/>
    </source>
</evidence>
<accession>G8XUD1</accession>
<dbReference type="Gene3D" id="1.20.5.1890">
    <property type="match status" value="1"/>
</dbReference>
<evidence type="ECO:0000256" key="3">
    <source>
        <dbReference type="ARBA" id="ARBA00022692"/>
    </source>
</evidence>
<protein>
    <submittedName>
        <fullName evidence="21">Envelope glycoprotein B</fullName>
    </submittedName>
</protein>
<evidence type="ECO:0000256" key="7">
    <source>
        <dbReference type="ARBA" id="ARBA00022844"/>
    </source>
</evidence>
<dbReference type="RefSeq" id="YP_004940082.1">
    <property type="nucleotide sequence ID" value="NC_016447.1"/>
</dbReference>
<keyword evidence="12 17" id="KW-0472">Membrane</keyword>
<keyword evidence="22" id="KW-1185">Reference proteome</keyword>
<evidence type="ECO:0000256" key="1">
    <source>
        <dbReference type="ARBA" id="ARBA00022511"/>
    </source>
</evidence>
<dbReference type="SUPFAM" id="SSF161008">
    <property type="entry name" value="Viral glycoprotein ectodomain-like"/>
    <property type="match status" value="1"/>
</dbReference>
<dbReference type="Pfam" id="PF17416">
    <property type="entry name" value="Glycoprot_B_PH1"/>
    <property type="match status" value="1"/>
</dbReference>
<dbReference type="InterPro" id="IPR000234">
    <property type="entry name" value="Herpes_Glycoprot_B"/>
</dbReference>
<evidence type="ECO:0000256" key="5">
    <source>
        <dbReference type="ARBA" id="ARBA00022804"/>
    </source>
</evidence>
<dbReference type="InterPro" id="IPR038631">
    <property type="entry name" value="Glycoprot_B_PH2_sf"/>
</dbReference>
<evidence type="ECO:0000256" key="15">
    <source>
        <dbReference type="ARBA" id="ARBA00023296"/>
    </source>
</evidence>
<keyword evidence="4" id="KW-0732">Signal</keyword>
<dbReference type="GO" id="GO:0019031">
    <property type="term" value="C:viral envelope"/>
    <property type="evidence" value="ECO:0007669"/>
    <property type="project" value="UniProtKB-KW"/>
</dbReference>
<dbReference type="KEGG" id="vg:11464129"/>
<dbReference type="GO" id="GO:0019062">
    <property type="term" value="P:virion attachment to host cell"/>
    <property type="evidence" value="ECO:0007669"/>
    <property type="project" value="UniProtKB-KW"/>
</dbReference>
<dbReference type="Gene3D" id="2.30.29.100">
    <property type="match status" value="2"/>
</dbReference>
<evidence type="ECO:0000256" key="6">
    <source>
        <dbReference type="ARBA" id="ARBA00022812"/>
    </source>
</evidence>
<dbReference type="Gene3D" id="2.30.30.1230">
    <property type="match status" value="1"/>
</dbReference>
<keyword evidence="10 17" id="KW-1133">Transmembrane helix</keyword>
<name>G8XUD1_9BETA</name>
<feature type="compositionally biased region" description="Low complexity" evidence="16">
    <location>
        <begin position="453"/>
        <end position="463"/>
    </location>
</feature>
<keyword evidence="8" id="KW-1043">Host membrane</keyword>
<dbReference type="Proteomes" id="UP000113968">
    <property type="component" value="Segment"/>
</dbReference>
<dbReference type="GeneID" id="11464129"/>
<sequence>MMMWKPLLYLGVFISLGWSSTTSSVTPSPSNATNSSTSAAGSNETVNVTTAKNATSPSPTIFNTTLRENEVLSVNVTRFPYRICSMAQGTDIVRFAQNIECTPFNPQTDYQEGIMVVYKRNIVAYTFNVTLYQKILTFQRSYKYVKSSYLLGKTVERHGLPLWEVNFVNIANRCYTSFSRVINGETFVAYHKDNYQNDTMWLFEDDYSNTHNQRFVTVKEAWTTYGSVWMYKETCSMNCVVTVTKGRSKYPYDYFALGNGDVVDISPFYNGSNGKTFRENADHFHLRRNYSRLGEFGTVHTELVRHPLVAFFVRPDVTMSWMVEDENTSVCHFAFWDASNRVIRTENDNTYHFSSKEMTATFVTSKSVADPSKDGYQCIKDEAETKLERIFNTTYNGTYEKDGNVTMHVTNGGLVIFWQGVKQKSIAELERVVNGNSSVVNATSKSSRRRRSTSNGTSPSNSSLPESEKNLLYAQVQFTYDTLKNYINTALGHIVEAWCIDQRRTLEVFAELSKINPTRVLSAIYDRPVAAKFMGDVIGLAQCVNINQTSVKVLRDMHVREGPMTGQCYGRPVVLYTFSNSTHVQYGQLGEHNEIFPGKHRIERCEYPSVKIFIVGGVGYKYVDYYFKGLINLDSIEVVDTMIKLNIDPLENADFRMLELYTKDELRSANVFDLEDIMREFNAYKQRVRFVEKKVADDVPTYLRGLDDFMSGLGEVGKHLGVAIGAVGGVVASFVEGFISFIKNPFGSLTALLFMLAVLGVIFLIYQRQRQTYEKPLQVLFPYTSQGNEAPPSYESLYSDGKTPQAQEKTKDKAKTPKKTAAKYTEDDAREILDALIQYDQQARQKLKKQTVEDVEEAKPTLLDTLRYRKSGYKQLKGYSENV</sequence>
<dbReference type="GO" id="GO:0046718">
    <property type="term" value="P:symbiont entry into host cell"/>
    <property type="evidence" value="ECO:0007669"/>
    <property type="project" value="UniProtKB-KW"/>
</dbReference>
<dbReference type="Gene3D" id="6.10.250.3280">
    <property type="match status" value="1"/>
</dbReference>
<evidence type="ECO:0000256" key="11">
    <source>
        <dbReference type="ARBA" id="ARBA00023046"/>
    </source>
</evidence>
<evidence type="ECO:0000259" key="20">
    <source>
        <dbReference type="Pfam" id="PF17417"/>
    </source>
</evidence>
<feature type="domain" description="Herpesvirus Glycoprotein B PH-like" evidence="19">
    <location>
        <begin position="121"/>
        <end position="331"/>
    </location>
</feature>
<dbReference type="Pfam" id="PF17417">
    <property type="entry name" value="Glycoprot_B_PH2"/>
    <property type="match status" value="1"/>
</dbReference>
<dbReference type="InterPro" id="IPR035381">
    <property type="entry name" value="Glycoprot_B_PH2"/>
</dbReference>
<dbReference type="Pfam" id="PF00606">
    <property type="entry name" value="Glycoprotein_B"/>
    <property type="match status" value="1"/>
</dbReference>
<dbReference type="InterPro" id="IPR055341">
    <property type="entry name" value="Glycoprotein_B_ecto_C"/>
</dbReference>
<keyword evidence="6" id="KW-1040">Host Golgi apparatus</keyword>
<dbReference type="InterPro" id="IPR035377">
    <property type="entry name" value="Glycoprot_B_PH1"/>
</dbReference>
<evidence type="ECO:0000259" key="19">
    <source>
        <dbReference type="Pfam" id="PF17416"/>
    </source>
</evidence>
<keyword evidence="5" id="KW-1161">Viral attachment to host cell</keyword>
<gene>
    <name evidence="21" type="primary">UL55</name>
</gene>
<feature type="region of interest" description="Disordered" evidence="16">
    <location>
        <begin position="440"/>
        <end position="466"/>
    </location>
</feature>
<evidence type="ECO:0000256" key="12">
    <source>
        <dbReference type="ARBA" id="ARBA00023136"/>
    </source>
</evidence>
<keyword evidence="2" id="KW-0945">Host-virus interaction</keyword>
<dbReference type="EMBL" id="FJ483970">
    <property type="protein sequence ID" value="AEV80761.1"/>
    <property type="molecule type" value="Genomic_DNA"/>
</dbReference>
<keyword evidence="13" id="KW-1015">Disulfide bond</keyword>
<keyword evidence="7" id="KW-0946">Virion</keyword>
<evidence type="ECO:0000259" key="18">
    <source>
        <dbReference type="Pfam" id="PF00606"/>
    </source>
</evidence>
<feature type="compositionally biased region" description="Low complexity" evidence="16">
    <location>
        <begin position="24"/>
        <end position="43"/>
    </location>
</feature>
<keyword evidence="1" id="KW-1032">Host cell membrane</keyword>
<feature type="domain" description="Herpesvirus glycoprotein B ectodomain C-terminal" evidence="18">
    <location>
        <begin position="471"/>
        <end position="692"/>
    </location>
</feature>
<evidence type="ECO:0000313" key="22">
    <source>
        <dbReference type="Proteomes" id="UP000113968"/>
    </source>
</evidence>
<evidence type="ECO:0000256" key="13">
    <source>
        <dbReference type="ARBA" id="ARBA00023157"/>
    </source>
</evidence>
<evidence type="ECO:0000313" key="21">
    <source>
        <dbReference type="EMBL" id="AEV80761.1"/>
    </source>
</evidence>
<evidence type="ECO:0000256" key="16">
    <source>
        <dbReference type="SAM" id="MobiDB-lite"/>
    </source>
</evidence>
<dbReference type="HAMAP" id="MF_04032">
    <property type="entry name" value="HSV_GB"/>
    <property type="match status" value="1"/>
</dbReference>
<reference evidence="21" key="1">
    <citation type="submission" date="2011-12" db="EMBL/GenBank/DDBJ databases">
        <title>Comparative genomics of primate cytomegaloviruses.</title>
        <authorList>
            <person name="Davison A.J."/>
            <person name="Holton M."/>
            <person name="Dolan A."/>
            <person name="Dargan D.J."/>
            <person name="Gatherer D."/>
            <person name="Hayward G.S."/>
        </authorList>
    </citation>
    <scope>NUCLEOTIDE SEQUENCE [LARGE SCALE GENOMIC DNA]</scope>
    <source>
        <strain evidence="21">S34E</strain>
    </source>
</reference>
<dbReference type="OrthoDB" id="1372at10239"/>
<proteinExistence type="inferred from homology"/>
<keyword evidence="9 21" id="KW-0261">Viral envelope protein</keyword>
<feature type="region of interest" description="Disordered" evidence="16">
    <location>
        <begin position="791"/>
        <end position="822"/>
    </location>
</feature>
<feature type="transmembrane region" description="Helical" evidence="17">
    <location>
        <begin position="746"/>
        <end position="766"/>
    </location>
</feature>
<feature type="region of interest" description="Disordered" evidence="16">
    <location>
        <begin position="24"/>
        <end position="44"/>
    </location>
</feature>
<keyword evidence="3 17" id="KW-0812">Transmembrane</keyword>
<keyword evidence="15" id="KW-1160">Virus entry into host cell</keyword>
<evidence type="ECO:0000256" key="4">
    <source>
        <dbReference type="ARBA" id="ARBA00022729"/>
    </source>
</evidence>